<organism evidence="1 2">
    <name type="scientific">Herbiconiux daphne</name>
    <dbReference type="NCBI Taxonomy" id="2970914"/>
    <lineage>
        <taxon>Bacteria</taxon>
        <taxon>Bacillati</taxon>
        <taxon>Actinomycetota</taxon>
        <taxon>Actinomycetes</taxon>
        <taxon>Micrococcales</taxon>
        <taxon>Microbacteriaceae</taxon>
        <taxon>Herbiconiux</taxon>
    </lineage>
</organism>
<dbReference type="Proteomes" id="UP001165586">
    <property type="component" value="Unassembled WGS sequence"/>
</dbReference>
<dbReference type="RefSeq" id="WP_259542653.1">
    <property type="nucleotide sequence ID" value="NZ_JANLCJ010000079.1"/>
</dbReference>
<proteinExistence type="predicted"/>
<evidence type="ECO:0000313" key="1">
    <source>
        <dbReference type="EMBL" id="MCS5736607.1"/>
    </source>
</evidence>
<gene>
    <name evidence="1" type="ORF">N1032_23035</name>
</gene>
<reference evidence="1" key="1">
    <citation type="submission" date="2022-08" db="EMBL/GenBank/DDBJ databases">
        <authorList>
            <person name="Deng Y."/>
            <person name="Han X.-F."/>
            <person name="Zhang Y.-Q."/>
        </authorList>
    </citation>
    <scope>NUCLEOTIDE SEQUENCE</scope>
    <source>
        <strain evidence="1">CPCC 203386</strain>
    </source>
</reference>
<protein>
    <submittedName>
        <fullName evidence="1">Uncharacterized protein</fullName>
    </submittedName>
</protein>
<comment type="caution">
    <text evidence="1">The sequence shown here is derived from an EMBL/GenBank/DDBJ whole genome shotgun (WGS) entry which is preliminary data.</text>
</comment>
<keyword evidence="2" id="KW-1185">Reference proteome</keyword>
<accession>A0ABT2H9N4</accession>
<name>A0ABT2H9N4_9MICO</name>
<sequence>MSKLDPKFSYNDIARTGGVYYTKRGQKLTAKVTLLSPRIGVVEYSPDENGTFLFTDTFRPNYGMTIRELRNRTANHSRQTEAGLSFWVENDDRETTINNLAREITLLQEKVTQLSKPDNNKYKLMLLVGDREIANYKIGFNMGDSLILMGGCNKPVAFVNVSSKGAVVTYDDVGRYLKTYPMSRTNGLITNGDIREVLKEAGFDGMLMLRKDEYANAYRENVVALLDGKPAPNQGMNAHINDAPQQTGGKFILWAPDSNIPPRVIMEGRAMSNSIAEQMHARHGKTFYVAQLVRKVETVTKVVKTTEKKVTDLV</sequence>
<evidence type="ECO:0000313" key="2">
    <source>
        <dbReference type="Proteomes" id="UP001165586"/>
    </source>
</evidence>
<dbReference type="EMBL" id="JANLCJ010000079">
    <property type="protein sequence ID" value="MCS5736607.1"/>
    <property type="molecule type" value="Genomic_DNA"/>
</dbReference>